<dbReference type="InParanoid" id="L5K589"/>
<accession>L5K589</accession>
<keyword evidence="2" id="KW-1185">Reference proteome</keyword>
<dbReference type="EMBL" id="KB031030">
    <property type="protein sequence ID" value="ELK06512.1"/>
    <property type="molecule type" value="Genomic_DNA"/>
</dbReference>
<sequence>MRDSFGGSLVHLRKRPGSVWVEGQALEVPRQSEEPPVSSPTFSLHLGSPRTSVIVPPALSCFTDERKSPEPSGLDCGFNMSHQLMCEGLDGVPDSPARLAHTWANRGHSGASVPQLFNRDGE</sequence>
<gene>
    <name evidence="1" type="ORF">PAL_GLEAN10022768</name>
</gene>
<organism evidence="1 2">
    <name type="scientific">Pteropus alecto</name>
    <name type="common">Black flying fox</name>
    <dbReference type="NCBI Taxonomy" id="9402"/>
    <lineage>
        <taxon>Eukaryota</taxon>
        <taxon>Metazoa</taxon>
        <taxon>Chordata</taxon>
        <taxon>Craniata</taxon>
        <taxon>Vertebrata</taxon>
        <taxon>Euteleostomi</taxon>
        <taxon>Mammalia</taxon>
        <taxon>Eutheria</taxon>
        <taxon>Laurasiatheria</taxon>
        <taxon>Chiroptera</taxon>
        <taxon>Yinpterochiroptera</taxon>
        <taxon>Pteropodoidea</taxon>
        <taxon>Pteropodidae</taxon>
        <taxon>Pteropodinae</taxon>
        <taxon>Pteropus</taxon>
    </lineage>
</organism>
<protein>
    <submittedName>
        <fullName evidence="1">Uncharacterized protein</fullName>
    </submittedName>
</protein>
<evidence type="ECO:0000313" key="2">
    <source>
        <dbReference type="Proteomes" id="UP000010552"/>
    </source>
</evidence>
<dbReference type="AlphaFoldDB" id="L5K589"/>
<evidence type="ECO:0000313" key="1">
    <source>
        <dbReference type="EMBL" id="ELK06512.1"/>
    </source>
</evidence>
<proteinExistence type="predicted"/>
<reference evidence="2" key="1">
    <citation type="journal article" date="2013" name="Science">
        <title>Comparative analysis of bat genomes provides insight into the evolution of flight and immunity.</title>
        <authorList>
            <person name="Zhang G."/>
            <person name="Cowled C."/>
            <person name="Shi Z."/>
            <person name="Huang Z."/>
            <person name="Bishop-Lilly K.A."/>
            <person name="Fang X."/>
            <person name="Wynne J.W."/>
            <person name="Xiong Z."/>
            <person name="Baker M.L."/>
            <person name="Zhao W."/>
            <person name="Tachedjian M."/>
            <person name="Zhu Y."/>
            <person name="Zhou P."/>
            <person name="Jiang X."/>
            <person name="Ng J."/>
            <person name="Yang L."/>
            <person name="Wu L."/>
            <person name="Xiao J."/>
            <person name="Feng Y."/>
            <person name="Chen Y."/>
            <person name="Sun X."/>
            <person name="Zhang Y."/>
            <person name="Marsh G.A."/>
            <person name="Crameri G."/>
            <person name="Broder C.C."/>
            <person name="Frey K.G."/>
            <person name="Wang L.F."/>
            <person name="Wang J."/>
        </authorList>
    </citation>
    <scope>NUCLEOTIDE SEQUENCE [LARGE SCALE GENOMIC DNA]</scope>
</reference>
<dbReference type="Proteomes" id="UP000010552">
    <property type="component" value="Unassembled WGS sequence"/>
</dbReference>
<name>L5K589_PTEAL</name>